<accession>A0ABT5IDW2</accession>
<evidence type="ECO:0000313" key="3">
    <source>
        <dbReference type="Proteomes" id="UP001216595"/>
    </source>
</evidence>
<dbReference type="EMBL" id="JAQQKW010000004">
    <property type="protein sequence ID" value="MDC7694370.1"/>
    <property type="molecule type" value="Genomic_DNA"/>
</dbReference>
<protein>
    <submittedName>
        <fullName evidence="2">Uncharacterized protein</fullName>
    </submittedName>
</protein>
<reference evidence="2 3" key="1">
    <citation type="submission" date="2023-01" db="EMBL/GenBank/DDBJ databases">
        <title>Novel species of the genus Asticcacaulis isolated from rivers.</title>
        <authorList>
            <person name="Lu H."/>
        </authorList>
    </citation>
    <scope>NUCLEOTIDE SEQUENCE [LARGE SCALE GENOMIC DNA]</scope>
    <source>
        <strain evidence="2 3">DXS10W</strain>
    </source>
</reference>
<evidence type="ECO:0000313" key="2">
    <source>
        <dbReference type="EMBL" id="MDC7694370.1"/>
    </source>
</evidence>
<gene>
    <name evidence="2" type="ORF">PQU94_08755</name>
</gene>
<organism evidence="2 3">
    <name type="scientific">Asticcacaulis currens</name>
    <dbReference type="NCBI Taxonomy" id="2984210"/>
    <lineage>
        <taxon>Bacteria</taxon>
        <taxon>Pseudomonadati</taxon>
        <taxon>Pseudomonadota</taxon>
        <taxon>Alphaproteobacteria</taxon>
        <taxon>Caulobacterales</taxon>
        <taxon>Caulobacteraceae</taxon>
        <taxon>Asticcacaulis</taxon>
    </lineage>
</organism>
<name>A0ABT5IDW2_9CAUL</name>
<proteinExistence type="predicted"/>
<comment type="caution">
    <text evidence="2">The sequence shown here is derived from an EMBL/GenBank/DDBJ whole genome shotgun (WGS) entry which is preliminary data.</text>
</comment>
<evidence type="ECO:0000256" key="1">
    <source>
        <dbReference type="SAM" id="MobiDB-lite"/>
    </source>
</evidence>
<feature type="compositionally biased region" description="Basic residues" evidence="1">
    <location>
        <begin position="1"/>
        <end position="10"/>
    </location>
</feature>
<sequence length="108" mass="12111">MRKPRTQKSKTSHDESQSRIVYLDDVPSLPPEAQATLEQLVSDMSRQLSGVYDQCRDMKERHGVSSEAELLTISHALAQFREGFRGLLLRSLNAEGADPHPAQPDRPV</sequence>
<keyword evidence="3" id="KW-1185">Reference proteome</keyword>
<feature type="region of interest" description="Disordered" evidence="1">
    <location>
        <begin position="1"/>
        <end position="20"/>
    </location>
</feature>
<dbReference type="Proteomes" id="UP001216595">
    <property type="component" value="Unassembled WGS sequence"/>
</dbReference>
<dbReference type="RefSeq" id="WP_272741081.1">
    <property type="nucleotide sequence ID" value="NZ_JAQQKW010000004.1"/>
</dbReference>